<evidence type="ECO:0000256" key="2">
    <source>
        <dbReference type="SAM" id="Coils"/>
    </source>
</evidence>
<feature type="compositionally biased region" description="Basic and acidic residues" evidence="3">
    <location>
        <begin position="271"/>
        <end position="291"/>
    </location>
</feature>
<dbReference type="Proteomes" id="UP001515480">
    <property type="component" value="Unassembled WGS sequence"/>
</dbReference>
<sequence>MAVESTSTPTKLELDELISRIAEIDAAAAESREETEVAERRGRKAQVDLMSLQSMNATTQQRCRELQRSTKLLQEEADRLHADSLARRSSLTGKFDQTIDDITKKISEQALEVHKVVEENGRLAERLEKFEAQYAAARKHWETEAHAKQLEQRLAHARLAEAEGRFHQQRLELEQYRLQVGRMGEADETQRQQAAKYKQRLDELAETVAKNAAVFETYVARTEECDARTKKLMEEMEHTRAKVYAFDEKRSALQSRCHAVEAKLAEATARRDSLASDVRRLHAQRAERGAAEAKAGGSAAAGSGEAGSSSSPPAGRAEAAAD</sequence>
<feature type="region of interest" description="Disordered" evidence="3">
    <location>
        <begin position="271"/>
        <end position="322"/>
    </location>
</feature>
<dbReference type="InterPro" id="IPR026183">
    <property type="entry name" value="Taxilin_fam"/>
</dbReference>
<feature type="coiled-coil region" evidence="2">
    <location>
        <begin position="113"/>
        <end position="207"/>
    </location>
</feature>
<comment type="similarity">
    <text evidence="1">Belongs to the taxilin family.</text>
</comment>
<accession>A0AB34K404</accession>
<reference evidence="4 5" key="1">
    <citation type="journal article" date="2024" name="Science">
        <title>Giant polyketide synthase enzymes in the biosynthesis of giant marine polyether toxins.</title>
        <authorList>
            <person name="Fallon T.R."/>
            <person name="Shende V.V."/>
            <person name="Wierzbicki I.H."/>
            <person name="Pendleton A.L."/>
            <person name="Watervoot N.F."/>
            <person name="Auber R.P."/>
            <person name="Gonzalez D.J."/>
            <person name="Wisecaver J.H."/>
            <person name="Moore B.S."/>
        </authorList>
    </citation>
    <scope>NUCLEOTIDE SEQUENCE [LARGE SCALE GENOMIC DNA]</scope>
    <source>
        <strain evidence="4 5">12B1</strain>
    </source>
</reference>
<protein>
    <submittedName>
        <fullName evidence="4">Uncharacterized protein</fullName>
    </submittedName>
</protein>
<gene>
    <name evidence="4" type="ORF">AB1Y20_010311</name>
</gene>
<dbReference type="AlphaFoldDB" id="A0AB34K404"/>
<dbReference type="Pfam" id="PF09728">
    <property type="entry name" value="Taxilin"/>
    <property type="match status" value="1"/>
</dbReference>
<dbReference type="PANTHER" id="PTHR16127">
    <property type="entry name" value="TAXILIN"/>
    <property type="match status" value="1"/>
</dbReference>
<evidence type="ECO:0000313" key="5">
    <source>
        <dbReference type="Proteomes" id="UP001515480"/>
    </source>
</evidence>
<dbReference type="GO" id="GO:0019905">
    <property type="term" value="F:syntaxin binding"/>
    <property type="evidence" value="ECO:0007669"/>
    <property type="project" value="InterPro"/>
</dbReference>
<proteinExistence type="inferred from homology"/>
<feature type="compositionally biased region" description="Low complexity" evidence="3">
    <location>
        <begin position="292"/>
        <end position="322"/>
    </location>
</feature>
<evidence type="ECO:0000256" key="1">
    <source>
        <dbReference type="ARBA" id="ARBA00009550"/>
    </source>
</evidence>
<dbReference type="PANTHER" id="PTHR16127:SF13">
    <property type="entry name" value="GH01188P"/>
    <property type="match status" value="1"/>
</dbReference>
<name>A0AB34K404_PRYPA</name>
<keyword evidence="5" id="KW-1185">Reference proteome</keyword>
<dbReference type="EMBL" id="JBGBPQ010000002">
    <property type="protein sequence ID" value="KAL1528990.1"/>
    <property type="molecule type" value="Genomic_DNA"/>
</dbReference>
<keyword evidence="2" id="KW-0175">Coiled coil</keyword>
<organism evidence="4 5">
    <name type="scientific">Prymnesium parvum</name>
    <name type="common">Toxic golden alga</name>
    <dbReference type="NCBI Taxonomy" id="97485"/>
    <lineage>
        <taxon>Eukaryota</taxon>
        <taxon>Haptista</taxon>
        <taxon>Haptophyta</taxon>
        <taxon>Prymnesiophyceae</taxon>
        <taxon>Prymnesiales</taxon>
        <taxon>Prymnesiaceae</taxon>
        <taxon>Prymnesium</taxon>
    </lineage>
</organism>
<feature type="coiled-coil region" evidence="2">
    <location>
        <begin position="14"/>
        <end position="83"/>
    </location>
</feature>
<evidence type="ECO:0000256" key="3">
    <source>
        <dbReference type="SAM" id="MobiDB-lite"/>
    </source>
</evidence>
<comment type="caution">
    <text evidence="4">The sequence shown here is derived from an EMBL/GenBank/DDBJ whole genome shotgun (WGS) entry which is preliminary data.</text>
</comment>
<evidence type="ECO:0000313" key="4">
    <source>
        <dbReference type="EMBL" id="KAL1528990.1"/>
    </source>
</evidence>